<feature type="region of interest" description="Disordered" evidence="1">
    <location>
        <begin position="55"/>
        <end position="131"/>
    </location>
</feature>
<keyword evidence="3" id="KW-1185">Reference proteome</keyword>
<organism evidence="2 3">
    <name type="scientific">Elysia crispata</name>
    <name type="common">lettuce slug</name>
    <dbReference type="NCBI Taxonomy" id="231223"/>
    <lineage>
        <taxon>Eukaryota</taxon>
        <taxon>Metazoa</taxon>
        <taxon>Spiralia</taxon>
        <taxon>Lophotrochozoa</taxon>
        <taxon>Mollusca</taxon>
        <taxon>Gastropoda</taxon>
        <taxon>Heterobranchia</taxon>
        <taxon>Euthyneura</taxon>
        <taxon>Panpulmonata</taxon>
        <taxon>Sacoglossa</taxon>
        <taxon>Placobranchoidea</taxon>
        <taxon>Plakobranchidae</taxon>
        <taxon>Elysia</taxon>
    </lineage>
</organism>
<feature type="compositionally biased region" description="Basic residues" evidence="1">
    <location>
        <begin position="117"/>
        <end position="127"/>
    </location>
</feature>
<reference evidence="2" key="1">
    <citation type="journal article" date="2023" name="G3 (Bethesda)">
        <title>A reference genome for the long-term kleptoplast-retaining sea slug Elysia crispata morphotype clarki.</title>
        <authorList>
            <person name="Eastman K.E."/>
            <person name="Pendleton A.L."/>
            <person name="Shaikh M.A."/>
            <person name="Suttiyut T."/>
            <person name="Ogas R."/>
            <person name="Tomko P."/>
            <person name="Gavelis G."/>
            <person name="Widhalm J.R."/>
            <person name="Wisecaver J.H."/>
        </authorList>
    </citation>
    <scope>NUCLEOTIDE SEQUENCE</scope>
    <source>
        <strain evidence="2">ECLA1</strain>
    </source>
</reference>
<dbReference type="Proteomes" id="UP001283361">
    <property type="component" value="Unassembled WGS sequence"/>
</dbReference>
<evidence type="ECO:0000313" key="3">
    <source>
        <dbReference type="Proteomes" id="UP001283361"/>
    </source>
</evidence>
<feature type="region of interest" description="Disordered" evidence="1">
    <location>
        <begin position="213"/>
        <end position="254"/>
    </location>
</feature>
<proteinExistence type="predicted"/>
<feature type="region of interest" description="Disordered" evidence="1">
    <location>
        <begin position="26"/>
        <end position="45"/>
    </location>
</feature>
<gene>
    <name evidence="2" type="ORF">RRG08_007123</name>
</gene>
<feature type="compositionally biased region" description="Basic and acidic residues" evidence="1">
    <location>
        <begin position="55"/>
        <end position="72"/>
    </location>
</feature>
<comment type="caution">
    <text evidence="2">The sequence shown here is derived from an EMBL/GenBank/DDBJ whole genome shotgun (WGS) entry which is preliminary data.</text>
</comment>
<dbReference type="AlphaFoldDB" id="A0AAE1CTQ1"/>
<evidence type="ECO:0000313" key="2">
    <source>
        <dbReference type="EMBL" id="KAK3735504.1"/>
    </source>
</evidence>
<protein>
    <submittedName>
        <fullName evidence="2">Uncharacterized protein</fullName>
    </submittedName>
</protein>
<sequence length="254" mass="29103">MTFTPRDAKDVSALVAKKLELYMNVERREDRFDPQGYLRTTPKMKTLDLMYQMLDKAELDGKSKNSPRERQNHSPRSKSSGEHKGKKASRDGKEQPKDKPADEDCNERQRSSQGAKNSKREKQKKIQPRLVDNSRRVVPKKEADRITLTVNKIFQEQDLDRLHVIHRYRPHSPDVAALTENGKVLGYTRHVGSALHGDHYVDFYLKEGLQTGKAEHSKRLQRLKGGKEKSDATSSKTVGKDTSSIKSQESRHEN</sequence>
<feature type="compositionally biased region" description="Polar residues" evidence="1">
    <location>
        <begin position="232"/>
        <end position="247"/>
    </location>
</feature>
<evidence type="ECO:0000256" key="1">
    <source>
        <dbReference type="SAM" id="MobiDB-lite"/>
    </source>
</evidence>
<accession>A0AAE1CTQ1</accession>
<name>A0AAE1CTQ1_9GAST</name>
<dbReference type="EMBL" id="JAWDGP010006782">
    <property type="protein sequence ID" value="KAK3735504.1"/>
    <property type="molecule type" value="Genomic_DNA"/>
</dbReference>
<feature type="compositionally biased region" description="Basic and acidic residues" evidence="1">
    <location>
        <begin position="79"/>
        <end position="110"/>
    </location>
</feature>